<keyword evidence="1" id="KW-0732">Signal</keyword>
<dbReference type="PANTHER" id="PTHR31157">
    <property type="entry name" value="SCP DOMAIN-CONTAINING PROTEIN"/>
    <property type="match status" value="1"/>
</dbReference>
<evidence type="ECO:0000256" key="1">
    <source>
        <dbReference type="SAM" id="SignalP"/>
    </source>
</evidence>
<feature type="domain" description="SCP" evidence="2">
    <location>
        <begin position="40"/>
        <end position="158"/>
    </location>
</feature>
<feature type="chain" id="PRO_5046375299" description="SCP domain-containing protein" evidence="1">
    <location>
        <begin position="28"/>
        <end position="162"/>
    </location>
</feature>
<dbReference type="Pfam" id="PF00188">
    <property type="entry name" value="CAP"/>
    <property type="match status" value="1"/>
</dbReference>
<dbReference type="SUPFAM" id="SSF55797">
    <property type="entry name" value="PR-1-like"/>
    <property type="match status" value="1"/>
</dbReference>
<gene>
    <name evidence="3" type="ORF">GCM10010448_33560</name>
</gene>
<organism evidence="3 4">
    <name type="scientific">Streptomyces glomeratus</name>
    <dbReference type="NCBI Taxonomy" id="284452"/>
    <lineage>
        <taxon>Bacteria</taxon>
        <taxon>Bacillati</taxon>
        <taxon>Actinomycetota</taxon>
        <taxon>Actinomycetes</taxon>
        <taxon>Kitasatosporales</taxon>
        <taxon>Streptomycetaceae</taxon>
        <taxon>Streptomyces</taxon>
    </lineage>
</organism>
<dbReference type="InterPro" id="IPR014044">
    <property type="entry name" value="CAP_dom"/>
</dbReference>
<dbReference type="CDD" id="cd05379">
    <property type="entry name" value="CAP_bacterial"/>
    <property type="match status" value="1"/>
</dbReference>
<dbReference type="Proteomes" id="UP001501532">
    <property type="component" value="Unassembled WGS sequence"/>
</dbReference>
<keyword evidence="4" id="KW-1185">Reference proteome</keyword>
<evidence type="ECO:0000313" key="4">
    <source>
        <dbReference type="Proteomes" id="UP001501532"/>
    </source>
</evidence>
<sequence length="162" mass="16609">MSVPRHLVTILAGAVASAALPATPASAAAGPASMRSEVIRLTNAQRIQAGCPALTSDTALTKAAQSHTADMADHDFVDHTGSDGSSLVDRAQAAGYTGWSALAENVAAGQTTAADVVNSWMNSPGHRANILNCSLKQIGVGYVTKPGSTHGTYWTQDFGAKF</sequence>
<comment type="caution">
    <text evidence="3">The sequence shown here is derived from an EMBL/GenBank/DDBJ whole genome shotgun (WGS) entry which is preliminary data.</text>
</comment>
<evidence type="ECO:0000313" key="3">
    <source>
        <dbReference type="EMBL" id="GAA3047794.1"/>
    </source>
</evidence>
<accession>A0ABP6LJT5</accession>
<dbReference type="PANTHER" id="PTHR31157:SF1">
    <property type="entry name" value="SCP DOMAIN-CONTAINING PROTEIN"/>
    <property type="match status" value="1"/>
</dbReference>
<feature type="signal peptide" evidence="1">
    <location>
        <begin position="1"/>
        <end position="27"/>
    </location>
</feature>
<evidence type="ECO:0000259" key="2">
    <source>
        <dbReference type="Pfam" id="PF00188"/>
    </source>
</evidence>
<protein>
    <recommendedName>
        <fullName evidence="2">SCP domain-containing protein</fullName>
    </recommendedName>
</protein>
<reference evidence="4" key="1">
    <citation type="journal article" date="2019" name="Int. J. Syst. Evol. Microbiol.">
        <title>The Global Catalogue of Microorganisms (GCM) 10K type strain sequencing project: providing services to taxonomists for standard genome sequencing and annotation.</title>
        <authorList>
            <consortium name="The Broad Institute Genomics Platform"/>
            <consortium name="The Broad Institute Genome Sequencing Center for Infectious Disease"/>
            <person name="Wu L."/>
            <person name="Ma J."/>
        </authorList>
    </citation>
    <scope>NUCLEOTIDE SEQUENCE [LARGE SCALE GENOMIC DNA]</scope>
    <source>
        <strain evidence="4">JCM 9091</strain>
    </source>
</reference>
<dbReference type="Gene3D" id="3.40.33.10">
    <property type="entry name" value="CAP"/>
    <property type="match status" value="1"/>
</dbReference>
<dbReference type="InterPro" id="IPR035940">
    <property type="entry name" value="CAP_sf"/>
</dbReference>
<dbReference type="EMBL" id="BAAAUF010000022">
    <property type="protein sequence ID" value="GAA3047794.1"/>
    <property type="molecule type" value="Genomic_DNA"/>
</dbReference>
<proteinExistence type="predicted"/>
<dbReference type="RefSeq" id="WP_234515356.1">
    <property type="nucleotide sequence ID" value="NZ_BAAAUF010000022.1"/>
</dbReference>
<name>A0ABP6LJT5_9ACTN</name>